<keyword evidence="4 10" id="KW-0762">Sugar transport</keyword>
<reference evidence="10" key="2">
    <citation type="journal article" date="2024" name="Plant">
        <title>Genomic evolution and insights into agronomic trait innovations of Sesamum species.</title>
        <authorList>
            <person name="Miao H."/>
            <person name="Wang L."/>
            <person name="Qu L."/>
            <person name="Liu H."/>
            <person name="Sun Y."/>
            <person name="Le M."/>
            <person name="Wang Q."/>
            <person name="Wei S."/>
            <person name="Zheng Y."/>
            <person name="Lin W."/>
            <person name="Duan Y."/>
            <person name="Cao H."/>
            <person name="Xiong S."/>
            <person name="Wang X."/>
            <person name="Wei L."/>
            <person name="Li C."/>
            <person name="Ma Q."/>
            <person name="Ju M."/>
            <person name="Zhao R."/>
            <person name="Li G."/>
            <person name="Mu C."/>
            <person name="Tian Q."/>
            <person name="Mei H."/>
            <person name="Zhang T."/>
            <person name="Gao T."/>
            <person name="Zhang H."/>
        </authorList>
    </citation>
    <scope>NUCLEOTIDE SEQUENCE</scope>
    <source>
        <strain evidence="10">KEN1</strain>
    </source>
</reference>
<comment type="subcellular location">
    <subcellularLocation>
        <location evidence="1">Endomembrane system</location>
        <topology evidence="1">Multi-pass membrane protein</topology>
    </subcellularLocation>
</comment>
<evidence type="ECO:0000256" key="9">
    <source>
        <dbReference type="SAM" id="Phobius"/>
    </source>
</evidence>
<sequence>MEEKISGTVLTGSIPGHLYKLWAVGTIRTAFGTPPQHAGCDHKWDRVCDRDPVLVAVPHILRLQETAEAGGDSGGGVHIRGGVGPPRVDFGSHHQAPVGHHRQHLHGWQHYDVCFPAIGHEAGDEDKKRRIYAIFPLLFSFLNGVSWTAYALIRFDPFIAAPNGMGTVLGVAQLILYATFYKSTKRIMAERKAQSEVDLAEKVGADVNKNGHV</sequence>
<name>A0AAW2WZU7_9LAMI</name>
<dbReference type="PANTHER" id="PTHR10791">
    <property type="entry name" value="RAG1-ACTIVATING PROTEIN 1"/>
    <property type="match status" value="1"/>
</dbReference>
<dbReference type="GO" id="GO:0012505">
    <property type="term" value="C:endomembrane system"/>
    <property type="evidence" value="ECO:0007669"/>
    <property type="project" value="UniProtKB-SubCell"/>
</dbReference>
<evidence type="ECO:0000256" key="6">
    <source>
        <dbReference type="ARBA" id="ARBA00022737"/>
    </source>
</evidence>
<accession>A0AAW2WZU7</accession>
<dbReference type="AlphaFoldDB" id="A0AAW2WZU7"/>
<evidence type="ECO:0000256" key="3">
    <source>
        <dbReference type="ARBA" id="ARBA00022448"/>
    </source>
</evidence>
<evidence type="ECO:0000256" key="1">
    <source>
        <dbReference type="ARBA" id="ARBA00004127"/>
    </source>
</evidence>
<protein>
    <submittedName>
        <fullName evidence="10">Bidirectional sugar transporter SWEET7</fullName>
    </submittedName>
</protein>
<keyword evidence="6" id="KW-0677">Repeat</keyword>
<keyword evidence="8 9" id="KW-0472">Membrane</keyword>
<keyword evidence="7 9" id="KW-1133">Transmembrane helix</keyword>
<proteinExistence type="inferred from homology"/>
<evidence type="ECO:0000256" key="2">
    <source>
        <dbReference type="ARBA" id="ARBA00007809"/>
    </source>
</evidence>
<evidence type="ECO:0000256" key="8">
    <source>
        <dbReference type="ARBA" id="ARBA00023136"/>
    </source>
</evidence>
<dbReference type="GO" id="GO:0016020">
    <property type="term" value="C:membrane"/>
    <property type="evidence" value="ECO:0007669"/>
    <property type="project" value="InterPro"/>
</dbReference>
<feature type="transmembrane region" description="Helical" evidence="9">
    <location>
        <begin position="159"/>
        <end position="181"/>
    </location>
</feature>
<dbReference type="InterPro" id="IPR047664">
    <property type="entry name" value="SWEET"/>
</dbReference>
<reference evidence="10" key="1">
    <citation type="submission" date="2020-06" db="EMBL/GenBank/DDBJ databases">
        <authorList>
            <person name="Li T."/>
            <person name="Hu X."/>
            <person name="Zhang T."/>
            <person name="Song X."/>
            <person name="Zhang H."/>
            <person name="Dai N."/>
            <person name="Sheng W."/>
            <person name="Hou X."/>
            <person name="Wei L."/>
        </authorList>
    </citation>
    <scope>NUCLEOTIDE SEQUENCE</scope>
    <source>
        <strain evidence="10">KEN1</strain>
        <tissue evidence="10">Leaf</tissue>
    </source>
</reference>
<dbReference type="PANTHER" id="PTHR10791:SF202">
    <property type="entry name" value="BIDIRECTIONAL SUGAR TRANSPORTER SWEET"/>
    <property type="match status" value="1"/>
</dbReference>
<keyword evidence="3" id="KW-0813">Transport</keyword>
<comment type="similarity">
    <text evidence="2">Belongs to the SWEET sugar transporter family.</text>
</comment>
<dbReference type="Gene3D" id="1.20.1280.290">
    <property type="match status" value="1"/>
</dbReference>
<dbReference type="GO" id="GO:0051119">
    <property type="term" value="F:sugar transmembrane transporter activity"/>
    <property type="evidence" value="ECO:0007669"/>
    <property type="project" value="InterPro"/>
</dbReference>
<gene>
    <name evidence="10" type="ORF">Slati_1776800</name>
</gene>
<organism evidence="10">
    <name type="scientific">Sesamum latifolium</name>
    <dbReference type="NCBI Taxonomy" id="2727402"/>
    <lineage>
        <taxon>Eukaryota</taxon>
        <taxon>Viridiplantae</taxon>
        <taxon>Streptophyta</taxon>
        <taxon>Embryophyta</taxon>
        <taxon>Tracheophyta</taxon>
        <taxon>Spermatophyta</taxon>
        <taxon>Magnoliopsida</taxon>
        <taxon>eudicotyledons</taxon>
        <taxon>Gunneridae</taxon>
        <taxon>Pentapetalae</taxon>
        <taxon>asterids</taxon>
        <taxon>lamiids</taxon>
        <taxon>Lamiales</taxon>
        <taxon>Pedaliaceae</taxon>
        <taxon>Sesamum</taxon>
    </lineage>
</organism>
<feature type="transmembrane region" description="Helical" evidence="9">
    <location>
        <begin position="131"/>
        <end position="153"/>
    </location>
</feature>
<dbReference type="Pfam" id="PF03083">
    <property type="entry name" value="MtN3_slv"/>
    <property type="match status" value="1"/>
</dbReference>
<dbReference type="EMBL" id="JACGWN010000006">
    <property type="protein sequence ID" value="KAL0446489.1"/>
    <property type="molecule type" value="Genomic_DNA"/>
</dbReference>
<comment type="caution">
    <text evidence="10">The sequence shown here is derived from an EMBL/GenBank/DDBJ whole genome shotgun (WGS) entry which is preliminary data.</text>
</comment>
<keyword evidence="5 9" id="KW-0812">Transmembrane</keyword>
<evidence type="ECO:0000256" key="5">
    <source>
        <dbReference type="ARBA" id="ARBA00022692"/>
    </source>
</evidence>
<evidence type="ECO:0000256" key="7">
    <source>
        <dbReference type="ARBA" id="ARBA00022989"/>
    </source>
</evidence>
<dbReference type="InterPro" id="IPR004316">
    <property type="entry name" value="SWEET_rpt"/>
</dbReference>
<evidence type="ECO:0000313" key="10">
    <source>
        <dbReference type="EMBL" id="KAL0446489.1"/>
    </source>
</evidence>
<evidence type="ECO:0000256" key="4">
    <source>
        <dbReference type="ARBA" id="ARBA00022597"/>
    </source>
</evidence>